<dbReference type="InterPro" id="IPR048324">
    <property type="entry name" value="ZSWIM1-3_RNaseH-like"/>
</dbReference>
<dbReference type="Proteomes" id="UP000266861">
    <property type="component" value="Unassembled WGS sequence"/>
</dbReference>
<evidence type="ECO:0000313" key="3">
    <source>
        <dbReference type="Proteomes" id="UP000266861"/>
    </source>
</evidence>
<evidence type="ECO:0000313" key="2">
    <source>
        <dbReference type="EMBL" id="RHZ89716.1"/>
    </source>
</evidence>
<dbReference type="Pfam" id="PF21056">
    <property type="entry name" value="ZSWIM1-3_RNaseH-like"/>
    <property type="match status" value="1"/>
</dbReference>
<feature type="domain" description="ZSWIM1/3 RNaseH-like" evidence="1">
    <location>
        <begin position="198"/>
        <end position="278"/>
    </location>
</feature>
<reference evidence="2 3" key="1">
    <citation type="submission" date="2018-08" db="EMBL/GenBank/DDBJ databases">
        <title>Genome and evolution of the arbuscular mycorrhizal fungus Diversispora epigaea (formerly Glomus versiforme) and its bacterial endosymbionts.</title>
        <authorList>
            <person name="Sun X."/>
            <person name="Fei Z."/>
            <person name="Harrison M."/>
        </authorList>
    </citation>
    <scope>NUCLEOTIDE SEQUENCE [LARGE SCALE GENOMIC DNA]</scope>
    <source>
        <strain evidence="2 3">IT104</strain>
    </source>
</reference>
<name>A0A397JUH8_9GLOM</name>
<dbReference type="AlphaFoldDB" id="A0A397JUH8"/>
<sequence length="500" mass="58400">MKEIELPVTSSPLTNLTPEEKRYLLFNSLISNIWTIWGSHKQKNGNVRKDFICHLMKHQESSTRKKENISNEKCRITKTRPSRLCCAKIKILWMVSLGIVKVEPYKNSSNHTHTISESDKNYSPPAITVAVKEYATKLGLGKSVFELSRKEVTNVKYKICGPLEAHLLCNSNLKSDILNSMAFLVEKGYHKLQHHRWLTLINSTYKTNKYDWRLFSLYVRDTYGCWDVSAHFYVSNEDCDTISKALKIIRNYCHWSPRYILFDQNSIEAKGIKKAFPGISAGEQECEVILCVVHVMRTWMTKIYEKKTCTVHNVVEIDCKRRSNFKRAAFNFRTKKVSAYSVDSDIIEKIHKFPFPLQHLLIKEVCSVMDRIEKGKGPPGLTSLNCYCLFRVQYIFPCKHIFHEHSYGSIKLLTSEAWKGFQEMFKESGYEIYEGRESSIEFVETQQQKEAEDRRLTVVELTERVRDKYWRVEEMRDAKKTDNFISKLETSLKLIISNNQ</sequence>
<proteinExistence type="predicted"/>
<evidence type="ECO:0000259" key="1">
    <source>
        <dbReference type="Pfam" id="PF21056"/>
    </source>
</evidence>
<dbReference type="OrthoDB" id="5330842at2759"/>
<dbReference type="EMBL" id="PQFF01000010">
    <property type="protein sequence ID" value="RHZ89716.1"/>
    <property type="molecule type" value="Genomic_DNA"/>
</dbReference>
<protein>
    <recommendedName>
        <fullName evidence="1">ZSWIM1/3 RNaseH-like domain-containing protein</fullName>
    </recommendedName>
</protein>
<gene>
    <name evidence="2" type="ORF">Glove_12g29</name>
</gene>
<keyword evidence="3" id="KW-1185">Reference proteome</keyword>
<accession>A0A397JUH8</accession>
<comment type="caution">
    <text evidence="2">The sequence shown here is derived from an EMBL/GenBank/DDBJ whole genome shotgun (WGS) entry which is preliminary data.</text>
</comment>
<dbReference type="STRING" id="1348612.A0A397JUH8"/>
<organism evidence="2 3">
    <name type="scientific">Diversispora epigaea</name>
    <dbReference type="NCBI Taxonomy" id="1348612"/>
    <lineage>
        <taxon>Eukaryota</taxon>
        <taxon>Fungi</taxon>
        <taxon>Fungi incertae sedis</taxon>
        <taxon>Mucoromycota</taxon>
        <taxon>Glomeromycotina</taxon>
        <taxon>Glomeromycetes</taxon>
        <taxon>Diversisporales</taxon>
        <taxon>Diversisporaceae</taxon>
        <taxon>Diversispora</taxon>
    </lineage>
</organism>